<keyword evidence="3" id="KW-0812">Transmembrane</keyword>
<keyword evidence="3" id="KW-0472">Membrane</keyword>
<organism evidence="4 5">
    <name type="scientific">Folsomia candida</name>
    <name type="common">Springtail</name>
    <dbReference type="NCBI Taxonomy" id="158441"/>
    <lineage>
        <taxon>Eukaryota</taxon>
        <taxon>Metazoa</taxon>
        <taxon>Ecdysozoa</taxon>
        <taxon>Arthropoda</taxon>
        <taxon>Hexapoda</taxon>
        <taxon>Collembola</taxon>
        <taxon>Entomobryomorpha</taxon>
        <taxon>Isotomoidea</taxon>
        <taxon>Isotomidae</taxon>
        <taxon>Proisotominae</taxon>
        <taxon>Folsomia</taxon>
    </lineage>
</organism>
<dbReference type="AlphaFoldDB" id="A0A226D936"/>
<evidence type="ECO:0000256" key="1">
    <source>
        <dbReference type="ARBA" id="ARBA00004123"/>
    </source>
</evidence>
<proteinExistence type="predicted"/>
<name>A0A226D936_FOLCA</name>
<feature type="transmembrane region" description="Helical" evidence="3">
    <location>
        <begin position="367"/>
        <end position="400"/>
    </location>
</feature>
<evidence type="ECO:0000256" key="3">
    <source>
        <dbReference type="SAM" id="Phobius"/>
    </source>
</evidence>
<evidence type="ECO:0000313" key="4">
    <source>
        <dbReference type="EMBL" id="OXA41131.1"/>
    </source>
</evidence>
<dbReference type="GO" id="GO:0005634">
    <property type="term" value="C:nucleus"/>
    <property type="evidence" value="ECO:0007669"/>
    <property type="project" value="UniProtKB-SubCell"/>
</dbReference>
<comment type="subcellular location">
    <subcellularLocation>
        <location evidence="1">Nucleus</location>
    </subcellularLocation>
</comment>
<feature type="transmembrane region" description="Helical" evidence="3">
    <location>
        <begin position="462"/>
        <end position="486"/>
    </location>
</feature>
<dbReference type="Gene3D" id="1.10.10.10">
    <property type="entry name" value="Winged helix-like DNA-binding domain superfamily/Winged helix DNA-binding domain"/>
    <property type="match status" value="1"/>
</dbReference>
<evidence type="ECO:0000313" key="5">
    <source>
        <dbReference type="Proteomes" id="UP000198287"/>
    </source>
</evidence>
<sequence length="561" mass="64506">MASTRKEIPIAIRDLVIQDWKGGQKGGLSQRQIGTKYKLARTTIQTIIKNFRANGSVQNKVRSGRKPILAHREVRHVLNKVNVTPSLSAPQLSTEIKEMFDKQVSPRTIQRTLNKGNLKSHRARHRGHYQPCSNSHIPHPQWGDEDITTEYLIYEPHPHGCAPRRLFDLNGTMSYDVSFFSARRADFDGIPKLGNPYPPVGVVLTGRRDLDRIFRILKPHPSWCGVQRLEAVFSDFKFPPHRNSTACIILFRIVFHRNPFVELRKMIRFRRFHTTVYTTVYGIKSKPRCRAEKNDISHDMVPLKSKSRRRPHPLGVWHCITLGILLVFIPCQFPFLESFFLPKDLCTFSPNHLTDCKSLSLVVARLILIIADAFILGHVYAIGVTYILVVLLAGILFLWVNSCRTFTQKNADLRSYRRLQALESVLNSCTRHRIFPIVSLGFPAVQILDVFLLIRYHEGMNYSLLFMLIVQYSQCFVCSSMLFIFAGKVYSNSVTWLGMRTRVVAKMERGGSNVERKVERKFLKSLAPLKLWFGSNFMDTLTPLVIEQFCILQTINLLLLQ</sequence>
<keyword evidence="3" id="KW-1133">Transmembrane helix</keyword>
<keyword evidence="5" id="KW-1185">Reference proteome</keyword>
<feature type="compositionally biased region" description="Basic residues" evidence="2">
    <location>
        <begin position="118"/>
        <end position="128"/>
    </location>
</feature>
<feature type="region of interest" description="Disordered" evidence="2">
    <location>
        <begin position="118"/>
        <end position="137"/>
    </location>
</feature>
<reference evidence="4 5" key="1">
    <citation type="submission" date="2015-12" db="EMBL/GenBank/DDBJ databases">
        <title>The genome of Folsomia candida.</title>
        <authorList>
            <person name="Faddeeva A."/>
            <person name="Derks M.F."/>
            <person name="Anvar Y."/>
            <person name="Smit S."/>
            <person name="Van Straalen N."/>
            <person name="Roelofs D."/>
        </authorList>
    </citation>
    <scope>NUCLEOTIDE SEQUENCE [LARGE SCALE GENOMIC DNA]</scope>
    <source>
        <strain evidence="4 5">VU population</strain>
        <tissue evidence="4">Whole body</tissue>
    </source>
</reference>
<dbReference type="InterPro" id="IPR036388">
    <property type="entry name" value="WH-like_DNA-bd_sf"/>
</dbReference>
<evidence type="ECO:0000256" key="2">
    <source>
        <dbReference type="SAM" id="MobiDB-lite"/>
    </source>
</evidence>
<dbReference type="EMBL" id="LNIX01000030">
    <property type="protein sequence ID" value="OXA41131.1"/>
    <property type="molecule type" value="Genomic_DNA"/>
</dbReference>
<feature type="transmembrane region" description="Helical" evidence="3">
    <location>
        <begin position="434"/>
        <end position="456"/>
    </location>
</feature>
<comment type="caution">
    <text evidence="4">The sequence shown here is derived from an EMBL/GenBank/DDBJ whole genome shotgun (WGS) entry which is preliminary data.</text>
</comment>
<protein>
    <submittedName>
        <fullName evidence="4">Uncharacterized protein</fullName>
    </submittedName>
</protein>
<gene>
    <name evidence="4" type="ORF">Fcan01_23994</name>
</gene>
<feature type="transmembrane region" description="Helical" evidence="3">
    <location>
        <begin position="314"/>
        <end position="335"/>
    </location>
</feature>
<dbReference type="SUPFAM" id="SSF46689">
    <property type="entry name" value="Homeodomain-like"/>
    <property type="match status" value="1"/>
</dbReference>
<dbReference type="InterPro" id="IPR009057">
    <property type="entry name" value="Homeodomain-like_sf"/>
</dbReference>
<accession>A0A226D936</accession>
<dbReference type="Proteomes" id="UP000198287">
    <property type="component" value="Unassembled WGS sequence"/>
</dbReference>